<dbReference type="Proteomes" id="UP000828390">
    <property type="component" value="Unassembled WGS sequence"/>
</dbReference>
<dbReference type="EMBL" id="JAIWYP010000001">
    <property type="protein sequence ID" value="KAH3894066.1"/>
    <property type="molecule type" value="Genomic_DNA"/>
</dbReference>
<gene>
    <name evidence="1" type="ORF">DPMN_018223</name>
</gene>
<evidence type="ECO:0000313" key="1">
    <source>
        <dbReference type="EMBL" id="KAH3894066.1"/>
    </source>
</evidence>
<sequence>MMYSVARNVLEDLRSFVQKIKKDNSSENIQCVNSVIASISGGNITEAKQRRKLANALGLPLKRISKCHRVRTNVLKSEKSSWAFTKANTRSDSIPDEDKKAAYDFWLNPSISRPTGNKKDIKRMITGPKAYVSHMIHVLEKTQTEVYNEFEKKYPQIKMSLKTFERCKPYFVRGVRPSDRETCCCRYHTEIKTVFESFTKYRQELLAEKVEFQDRFRVYESVTDMCNESLCEADTGGYHKLTCLKRDCAACGVQLIELMPEETGESESVCGVKWDKF</sequence>
<accession>A0A9D4NG60</accession>
<dbReference type="PANTHER" id="PTHR46601:SF1">
    <property type="entry name" value="ADF-H DOMAIN-CONTAINING PROTEIN"/>
    <property type="match status" value="1"/>
</dbReference>
<dbReference type="AlphaFoldDB" id="A0A9D4NG60"/>
<comment type="caution">
    <text evidence="1">The sequence shown here is derived from an EMBL/GenBank/DDBJ whole genome shotgun (WGS) entry which is preliminary data.</text>
</comment>
<keyword evidence="2" id="KW-1185">Reference proteome</keyword>
<proteinExistence type="predicted"/>
<evidence type="ECO:0000313" key="2">
    <source>
        <dbReference type="Proteomes" id="UP000828390"/>
    </source>
</evidence>
<dbReference type="PANTHER" id="PTHR46601">
    <property type="entry name" value="ULP_PROTEASE DOMAIN-CONTAINING PROTEIN"/>
    <property type="match status" value="1"/>
</dbReference>
<reference evidence="1" key="2">
    <citation type="submission" date="2020-11" db="EMBL/GenBank/DDBJ databases">
        <authorList>
            <person name="McCartney M.A."/>
            <person name="Auch B."/>
            <person name="Kono T."/>
            <person name="Mallez S."/>
            <person name="Becker A."/>
            <person name="Gohl D.M."/>
            <person name="Silverstein K.A.T."/>
            <person name="Koren S."/>
            <person name="Bechman K.B."/>
            <person name="Herman A."/>
            <person name="Abrahante J.E."/>
            <person name="Garbe J."/>
        </authorList>
    </citation>
    <scope>NUCLEOTIDE SEQUENCE</scope>
    <source>
        <strain evidence="1">Duluth1</strain>
        <tissue evidence="1">Whole animal</tissue>
    </source>
</reference>
<reference evidence="1" key="1">
    <citation type="journal article" date="2019" name="bioRxiv">
        <title>The Genome of the Zebra Mussel, Dreissena polymorpha: A Resource for Invasive Species Research.</title>
        <authorList>
            <person name="McCartney M.A."/>
            <person name="Auch B."/>
            <person name="Kono T."/>
            <person name="Mallez S."/>
            <person name="Zhang Y."/>
            <person name="Obille A."/>
            <person name="Becker A."/>
            <person name="Abrahante J.E."/>
            <person name="Garbe J."/>
            <person name="Badalamenti J.P."/>
            <person name="Herman A."/>
            <person name="Mangelson H."/>
            <person name="Liachko I."/>
            <person name="Sullivan S."/>
            <person name="Sone E.D."/>
            <person name="Koren S."/>
            <person name="Silverstein K.A.T."/>
            <person name="Beckman K.B."/>
            <person name="Gohl D.M."/>
        </authorList>
    </citation>
    <scope>NUCLEOTIDE SEQUENCE</scope>
    <source>
        <strain evidence="1">Duluth1</strain>
        <tissue evidence="1">Whole animal</tissue>
    </source>
</reference>
<protein>
    <submittedName>
        <fullName evidence="1">Uncharacterized protein</fullName>
    </submittedName>
</protein>
<organism evidence="1 2">
    <name type="scientific">Dreissena polymorpha</name>
    <name type="common">Zebra mussel</name>
    <name type="synonym">Mytilus polymorpha</name>
    <dbReference type="NCBI Taxonomy" id="45954"/>
    <lineage>
        <taxon>Eukaryota</taxon>
        <taxon>Metazoa</taxon>
        <taxon>Spiralia</taxon>
        <taxon>Lophotrochozoa</taxon>
        <taxon>Mollusca</taxon>
        <taxon>Bivalvia</taxon>
        <taxon>Autobranchia</taxon>
        <taxon>Heteroconchia</taxon>
        <taxon>Euheterodonta</taxon>
        <taxon>Imparidentia</taxon>
        <taxon>Neoheterodontei</taxon>
        <taxon>Myida</taxon>
        <taxon>Dreissenoidea</taxon>
        <taxon>Dreissenidae</taxon>
        <taxon>Dreissena</taxon>
    </lineage>
</organism>
<name>A0A9D4NG60_DREPO</name>